<dbReference type="PROSITE" id="PS51257">
    <property type="entry name" value="PROKAR_LIPOPROTEIN"/>
    <property type="match status" value="1"/>
</dbReference>
<gene>
    <name evidence="7" type="ORF">FRY98_02765</name>
</gene>
<reference evidence="7 8" key="1">
    <citation type="submission" date="2019-08" db="EMBL/GenBank/DDBJ databases">
        <title>Genome sequencing of Paenibacillus faecis DSM 23593(T).</title>
        <authorList>
            <person name="Kook J.-K."/>
            <person name="Park S.-N."/>
            <person name="Lim Y.K."/>
        </authorList>
    </citation>
    <scope>NUCLEOTIDE SEQUENCE [LARGE SCALE GENOMIC DNA]</scope>
    <source>
        <strain evidence="7 8">DSM 23593</strain>
    </source>
</reference>
<dbReference type="Gene3D" id="2.40.420.20">
    <property type="match status" value="1"/>
</dbReference>
<dbReference type="InterPro" id="IPR058625">
    <property type="entry name" value="MdtA-like_BSH"/>
</dbReference>
<dbReference type="Gene3D" id="2.40.30.170">
    <property type="match status" value="1"/>
</dbReference>
<evidence type="ECO:0000259" key="6">
    <source>
        <dbReference type="Pfam" id="PF25989"/>
    </source>
</evidence>
<dbReference type="Gene3D" id="1.10.287.470">
    <property type="entry name" value="Helix hairpin bin"/>
    <property type="match status" value="2"/>
</dbReference>
<dbReference type="InterPro" id="IPR058637">
    <property type="entry name" value="YknX-like_C"/>
</dbReference>
<dbReference type="OrthoDB" id="9813047at2"/>
<evidence type="ECO:0000256" key="1">
    <source>
        <dbReference type="ARBA" id="ARBA00009477"/>
    </source>
</evidence>
<evidence type="ECO:0000256" key="3">
    <source>
        <dbReference type="SAM" id="SignalP"/>
    </source>
</evidence>
<evidence type="ECO:0000259" key="4">
    <source>
        <dbReference type="Pfam" id="PF25917"/>
    </source>
</evidence>
<dbReference type="PANTHER" id="PTHR30469">
    <property type="entry name" value="MULTIDRUG RESISTANCE PROTEIN MDTA"/>
    <property type="match status" value="1"/>
</dbReference>
<dbReference type="InterPro" id="IPR006143">
    <property type="entry name" value="RND_pump_MFP"/>
</dbReference>
<protein>
    <submittedName>
        <fullName evidence="7">Efflux RND transporter periplasmic adaptor subunit</fullName>
    </submittedName>
</protein>
<feature type="domain" description="Multidrug resistance protein MdtA-like barrel-sandwich hybrid" evidence="4">
    <location>
        <begin position="64"/>
        <end position="310"/>
    </location>
</feature>
<dbReference type="Pfam" id="PF25989">
    <property type="entry name" value="YknX_C"/>
    <property type="match status" value="1"/>
</dbReference>
<accession>A0A5D0CY54</accession>
<dbReference type="Gene3D" id="2.40.50.100">
    <property type="match status" value="1"/>
</dbReference>
<dbReference type="RefSeq" id="WP_148450214.1">
    <property type="nucleotide sequence ID" value="NZ_VSDO01000001.1"/>
</dbReference>
<keyword evidence="8" id="KW-1185">Reference proteome</keyword>
<sequence length="469" mass="48880">MKGRWTATLCSLLIIMILAACGSNKEKAAQGEDSTSAVQVITVKKEPLSTVYNLSGTLRPNQEASISFQAAGEIQKTLVEEGDKVKAGQVLAVVDNANAQLQLRQAQSGVKQAAGQLNAAKAGVAAAEAQVDAAAAQLETAEANLATVKKGASAQKLAQAQNAVTQAQNAYDKLKTDADRYLNLYSNGLISLDEYEKFQVQFKDAETALDNAKQSLSELTEGATPEQSRTANAAVSQAKAGKVSAEAAVSQARGSLAQAQAAYDQAVAKQQQAELALSQTKLIAPVGGVILEKKAVVGQTVSAGAEGFMIGSIDTLKVTIPVPSDQASAWKAGQSITLEQNGVELQGTVNRISPVTNQGTGTISVEVNVPNPKHDWIPGQVVRAGRSVSEQEGIFVPVGAVISNGQEPYVFRYINGKAVKTIVKLGAHLSEDNRQSIASGLKEGDVVVSSGAESLFDGDAIAILEENAK</sequence>
<feature type="signal peptide" evidence="3">
    <location>
        <begin position="1"/>
        <end position="22"/>
    </location>
</feature>
<comment type="caution">
    <text evidence="7">The sequence shown here is derived from an EMBL/GenBank/DDBJ whole genome shotgun (WGS) entry which is preliminary data.</text>
</comment>
<dbReference type="InterPro" id="IPR058792">
    <property type="entry name" value="Beta-barrel_RND_2"/>
</dbReference>
<feature type="domain" description="CusB-like beta-barrel" evidence="5">
    <location>
        <begin position="318"/>
        <end position="384"/>
    </location>
</feature>
<dbReference type="Pfam" id="PF25917">
    <property type="entry name" value="BSH_RND"/>
    <property type="match status" value="1"/>
</dbReference>
<keyword evidence="2" id="KW-0175">Coiled coil</keyword>
<evidence type="ECO:0000256" key="2">
    <source>
        <dbReference type="SAM" id="Coils"/>
    </source>
</evidence>
<dbReference type="NCBIfam" id="TIGR01730">
    <property type="entry name" value="RND_mfp"/>
    <property type="match status" value="1"/>
</dbReference>
<proteinExistence type="inferred from homology"/>
<organism evidence="7 8">
    <name type="scientific">Paenibacillus faecis</name>
    <dbReference type="NCBI Taxonomy" id="862114"/>
    <lineage>
        <taxon>Bacteria</taxon>
        <taxon>Bacillati</taxon>
        <taxon>Bacillota</taxon>
        <taxon>Bacilli</taxon>
        <taxon>Bacillales</taxon>
        <taxon>Paenibacillaceae</taxon>
        <taxon>Paenibacillus</taxon>
    </lineage>
</organism>
<dbReference type="Pfam" id="PF25954">
    <property type="entry name" value="Beta-barrel_RND_2"/>
    <property type="match status" value="1"/>
</dbReference>
<feature type="chain" id="PRO_5038686369" evidence="3">
    <location>
        <begin position="23"/>
        <end position="469"/>
    </location>
</feature>
<evidence type="ECO:0000313" key="7">
    <source>
        <dbReference type="EMBL" id="TYA14620.1"/>
    </source>
</evidence>
<feature type="coiled-coil region" evidence="2">
    <location>
        <begin position="117"/>
        <end position="222"/>
    </location>
</feature>
<feature type="domain" description="YknX-like C-terminal permuted SH3-like" evidence="6">
    <location>
        <begin position="395"/>
        <end position="462"/>
    </location>
</feature>
<evidence type="ECO:0000259" key="5">
    <source>
        <dbReference type="Pfam" id="PF25954"/>
    </source>
</evidence>
<dbReference type="PANTHER" id="PTHR30469:SF38">
    <property type="entry name" value="HLYD FAMILY SECRETION PROTEIN"/>
    <property type="match status" value="1"/>
</dbReference>
<dbReference type="AlphaFoldDB" id="A0A5D0CY54"/>
<evidence type="ECO:0000313" key="8">
    <source>
        <dbReference type="Proteomes" id="UP000325218"/>
    </source>
</evidence>
<dbReference type="GO" id="GO:1990281">
    <property type="term" value="C:efflux pump complex"/>
    <property type="evidence" value="ECO:0007669"/>
    <property type="project" value="TreeGrafter"/>
</dbReference>
<dbReference type="GO" id="GO:0015562">
    <property type="term" value="F:efflux transmembrane transporter activity"/>
    <property type="evidence" value="ECO:0007669"/>
    <property type="project" value="TreeGrafter"/>
</dbReference>
<dbReference type="SUPFAM" id="SSF111369">
    <property type="entry name" value="HlyD-like secretion proteins"/>
    <property type="match status" value="2"/>
</dbReference>
<name>A0A5D0CY54_9BACL</name>
<comment type="similarity">
    <text evidence="1">Belongs to the membrane fusion protein (MFP) (TC 8.A.1) family.</text>
</comment>
<dbReference type="EMBL" id="VSDO01000001">
    <property type="protein sequence ID" value="TYA14620.1"/>
    <property type="molecule type" value="Genomic_DNA"/>
</dbReference>
<keyword evidence="3" id="KW-0732">Signal</keyword>
<dbReference type="Proteomes" id="UP000325218">
    <property type="component" value="Unassembled WGS sequence"/>
</dbReference>